<dbReference type="Proteomes" id="UP000184327">
    <property type="component" value="Unassembled WGS sequence"/>
</dbReference>
<name>A0A1M5DYF1_9BURK</name>
<dbReference type="GO" id="GO:0005886">
    <property type="term" value="C:plasma membrane"/>
    <property type="evidence" value="ECO:0007669"/>
    <property type="project" value="UniProtKB-SubCell"/>
</dbReference>
<keyword evidence="5" id="KW-0812">Transmembrane</keyword>
<keyword evidence="8" id="KW-0472">Membrane</keyword>
<dbReference type="GO" id="GO:0015031">
    <property type="term" value="P:protein transport"/>
    <property type="evidence" value="ECO:0007669"/>
    <property type="project" value="UniProtKB-KW"/>
</dbReference>
<gene>
    <name evidence="10" type="ORF">SAMN02745117_02484</name>
</gene>
<protein>
    <submittedName>
        <fullName evidence="10">General secretion pathway protein C</fullName>
    </submittedName>
</protein>
<evidence type="ECO:0000256" key="4">
    <source>
        <dbReference type="ARBA" id="ARBA00022519"/>
    </source>
</evidence>
<dbReference type="AlphaFoldDB" id="A0A1M5DYF1"/>
<evidence type="ECO:0000313" key="10">
    <source>
        <dbReference type="EMBL" id="SHF71975.1"/>
    </source>
</evidence>
<keyword evidence="4" id="KW-0997">Cell inner membrane</keyword>
<evidence type="ECO:0000256" key="6">
    <source>
        <dbReference type="ARBA" id="ARBA00022927"/>
    </source>
</evidence>
<dbReference type="STRING" id="1122156.SAMN02745117_02484"/>
<sequence length="134" mass="13981">MLAASVVFWAIRTSDPASTSGNPVAATPTAAPNPQATAFLLGQRSTAAAPVQEQARTQSRYQLMGVLAGTRSQQGAALIAVNGKPARAYPVGATVEGDDGWILQSLHGRTARLGAERHGETGLQLEMPEFQPKS</sequence>
<evidence type="ECO:0000256" key="3">
    <source>
        <dbReference type="ARBA" id="ARBA00022475"/>
    </source>
</evidence>
<proteinExistence type="predicted"/>
<keyword evidence="7" id="KW-1133">Transmembrane helix</keyword>
<evidence type="ECO:0000259" key="9">
    <source>
        <dbReference type="Pfam" id="PF11356"/>
    </source>
</evidence>
<keyword evidence="2" id="KW-0813">Transport</keyword>
<evidence type="ECO:0000256" key="7">
    <source>
        <dbReference type="ARBA" id="ARBA00022989"/>
    </source>
</evidence>
<accession>A0A1M5DYF1</accession>
<dbReference type="InterPro" id="IPR024961">
    <property type="entry name" value="T2SS_GspC_N"/>
</dbReference>
<keyword evidence="3" id="KW-1003">Cell membrane</keyword>
<dbReference type="EMBL" id="FQUZ01000037">
    <property type="protein sequence ID" value="SHF71975.1"/>
    <property type="molecule type" value="Genomic_DNA"/>
</dbReference>
<feature type="domain" description="Type II secretion system protein GspC N-terminal" evidence="9">
    <location>
        <begin position="7"/>
        <end position="97"/>
    </location>
</feature>
<comment type="subcellular location">
    <subcellularLocation>
        <location evidence="1">Cell inner membrane</location>
    </subcellularLocation>
</comment>
<evidence type="ECO:0000313" key="11">
    <source>
        <dbReference type="Proteomes" id="UP000184327"/>
    </source>
</evidence>
<dbReference type="Pfam" id="PF11356">
    <property type="entry name" value="T2SSC"/>
    <property type="match status" value="1"/>
</dbReference>
<keyword evidence="6" id="KW-0653">Protein transport</keyword>
<evidence type="ECO:0000256" key="2">
    <source>
        <dbReference type="ARBA" id="ARBA00022448"/>
    </source>
</evidence>
<evidence type="ECO:0000256" key="1">
    <source>
        <dbReference type="ARBA" id="ARBA00004533"/>
    </source>
</evidence>
<evidence type="ECO:0000256" key="5">
    <source>
        <dbReference type="ARBA" id="ARBA00022692"/>
    </source>
</evidence>
<evidence type="ECO:0000256" key="8">
    <source>
        <dbReference type="ARBA" id="ARBA00023136"/>
    </source>
</evidence>
<reference evidence="10 11" key="1">
    <citation type="submission" date="2016-11" db="EMBL/GenBank/DDBJ databases">
        <authorList>
            <person name="Jaros S."/>
            <person name="Januszkiewicz K."/>
            <person name="Wedrychowicz H."/>
        </authorList>
    </citation>
    <scope>NUCLEOTIDE SEQUENCE [LARGE SCALE GENOMIC DNA]</scope>
    <source>
        <strain evidence="10 11">DSM 16112</strain>
    </source>
</reference>
<keyword evidence="11" id="KW-1185">Reference proteome</keyword>
<organism evidence="10 11">
    <name type="scientific">Lampropedia hyalina DSM 16112</name>
    <dbReference type="NCBI Taxonomy" id="1122156"/>
    <lineage>
        <taxon>Bacteria</taxon>
        <taxon>Pseudomonadati</taxon>
        <taxon>Pseudomonadota</taxon>
        <taxon>Betaproteobacteria</taxon>
        <taxon>Burkholderiales</taxon>
        <taxon>Comamonadaceae</taxon>
        <taxon>Lampropedia</taxon>
    </lineage>
</organism>